<dbReference type="Gene3D" id="3.30.160.60">
    <property type="entry name" value="Classic Zinc Finger"/>
    <property type="match status" value="1"/>
</dbReference>
<keyword evidence="4" id="KW-1185">Reference proteome</keyword>
<dbReference type="SUPFAM" id="SSF57667">
    <property type="entry name" value="beta-beta-alpha zinc fingers"/>
    <property type="match status" value="1"/>
</dbReference>
<keyword evidence="1" id="KW-0479">Metal-binding</keyword>
<reference evidence="3" key="1">
    <citation type="submission" date="2020-08" db="EMBL/GenBank/DDBJ databases">
        <title>Genome sequencing and assembly of the red palm weevil Rhynchophorus ferrugineus.</title>
        <authorList>
            <person name="Dias G.B."/>
            <person name="Bergman C.M."/>
            <person name="Manee M."/>
        </authorList>
    </citation>
    <scope>NUCLEOTIDE SEQUENCE</scope>
    <source>
        <strain evidence="3">AA-2017</strain>
        <tissue evidence="3">Whole larva</tissue>
    </source>
</reference>
<sequence length="76" mass="9204">MKIIIFEGNERFSCDYCGKDYNNLNTLRTHKYQDCRKFKTHVCSHCHTYFTRKYDMKKHIMKKHADSTLLTNTNVH</sequence>
<evidence type="ECO:0000259" key="2">
    <source>
        <dbReference type="PROSITE" id="PS50157"/>
    </source>
</evidence>
<name>A0A834MLT8_RHYFE</name>
<evidence type="ECO:0000313" key="4">
    <source>
        <dbReference type="Proteomes" id="UP000625711"/>
    </source>
</evidence>
<feature type="domain" description="C2H2-type" evidence="2">
    <location>
        <begin position="12"/>
        <end position="41"/>
    </location>
</feature>
<dbReference type="InterPro" id="IPR013087">
    <property type="entry name" value="Znf_C2H2_type"/>
</dbReference>
<dbReference type="Proteomes" id="UP000625711">
    <property type="component" value="Unassembled WGS sequence"/>
</dbReference>
<dbReference type="InterPro" id="IPR036236">
    <property type="entry name" value="Znf_C2H2_sf"/>
</dbReference>
<dbReference type="OrthoDB" id="6077919at2759"/>
<accession>A0A834MLT8</accession>
<dbReference type="Pfam" id="PF13894">
    <property type="entry name" value="zf-C2H2_4"/>
    <property type="match status" value="1"/>
</dbReference>
<evidence type="ECO:0000256" key="1">
    <source>
        <dbReference type="PROSITE-ProRule" id="PRU00042"/>
    </source>
</evidence>
<dbReference type="Pfam" id="PF00096">
    <property type="entry name" value="zf-C2H2"/>
    <property type="match status" value="1"/>
</dbReference>
<evidence type="ECO:0000313" key="3">
    <source>
        <dbReference type="EMBL" id="KAF7284985.1"/>
    </source>
</evidence>
<gene>
    <name evidence="3" type="ORF">GWI33_012766</name>
</gene>
<dbReference type="AlphaFoldDB" id="A0A834MLT8"/>
<protein>
    <recommendedName>
        <fullName evidence="2">C2H2-type domain-containing protein</fullName>
    </recommendedName>
</protein>
<organism evidence="3 4">
    <name type="scientific">Rhynchophorus ferrugineus</name>
    <name type="common">Red palm weevil</name>
    <name type="synonym">Curculio ferrugineus</name>
    <dbReference type="NCBI Taxonomy" id="354439"/>
    <lineage>
        <taxon>Eukaryota</taxon>
        <taxon>Metazoa</taxon>
        <taxon>Ecdysozoa</taxon>
        <taxon>Arthropoda</taxon>
        <taxon>Hexapoda</taxon>
        <taxon>Insecta</taxon>
        <taxon>Pterygota</taxon>
        <taxon>Neoptera</taxon>
        <taxon>Endopterygota</taxon>
        <taxon>Coleoptera</taxon>
        <taxon>Polyphaga</taxon>
        <taxon>Cucujiformia</taxon>
        <taxon>Curculionidae</taxon>
        <taxon>Dryophthorinae</taxon>
        <taxon>Rhynchophorus</taxon>
    </lineage>
</organism>
<dbReference type="EMBL" id="JAACXV010000063">
    <property type="protein sequence ID" value="KAF7284985.1"/>
    <property type="molecule type" value="Genomic_DNA"/>
</dbReference>
<dbReference type="SMART" id="SM00355">
    <property type="entry name" value="ZnF_C2H2"/>
    <property type="match status" value="2"/>
</dbReference>
<dbReference type="PROSITE" id="PS00028">
    <property type="entry name" value="ZINC_FINGER_C2H2_1"/>
    <property type="match status" value="1"/>
</dbReference>
<keyword evidence="1" id="KW-0862">Zinc</keyword>
<proteinExistence type="predicted"/>
<comment type="caution">
    <text evidence="3">The sequence shown here is derived from an EMBL/GenBank/DDBJ whole genome shotgun (WGS) entry which is preliminary data.</text>
</comment>
<dbReference type="GO" id="GO:0008270">
    <property type="term" value="F:zinc ion binding"/>
    <property type="evidence" value="ECO:0007669"/>
    <property type="project" value="UniProtKB-KW"/>
</dbReference>
<dbReference type="PROSITE" id="PS50157">
    <property type="entry name" value="ZINC_FINGER_C2H2_2"/>
    <property type="match status" value="1"/>
</dbReference>
<keyword evidence="1" id="KW-0863">Zinc-finger</keyword>